<dbReference type="SUPFAM" id="SSF55729">
    <property type="entry name" value="Acyl-CoA N-acyltransferases (Nat)"/>
    <property type="match status" value="1"/>
</dbReference>
<proteinExistence type="predicted"/>
<evidence type="ECO:0000259" key="1">
    <source>
        <dbReference type="PROSITE" id="PS51186"/>
    </source>
</evidence>
<dbReference type="CDD" id="cd04301">
    <property type="entry name" value="NAT_SF"/>
    <property type="match status" value="1"/>
</dbReference>
<dbReference type="Proteomes" id="UP001500420">
    <property type="component" value="Unassembled WGS sequence"/>
</dbReference>
<protein>
    <submittedName>
        <fullName evidence="2">GNAT family N-acetyltransferase</fullName>
    </submittedName>
</protein>
<comment type="caution">
    <text evidence="2">The sequence shown here is derived from an EMBL/GenBank/DDBJ whole genome shotgun (WGS) entry which is preliminary data.</text>
</comment>
<sequence length="200" mass="22119">MPFAVLGWPADGPTLSLDHERFSYAGKFVMSSTGKAVLLSDADATITDDKRDDDSEAVLAAVAFNEDRTDADTLWLRYVTVRADRRGEGLGPRLLARIVERATSRGYERIRIAVNNPFAYEAAWKAGFGYTGEQTGIAELVMEHPPASALARHDANDRVGQYRDGLREYRGRDVLIDAEREFVAARLDGEPPESIDLDEA</sequence>
<dbReference type="Pfam" id="PF00583">
    <property type="entry name" value="Acetyltransf_1"/>
    <property type="match status" value="1"/>
</dbReference>
<dbReference type="EMBL" id="BAAADV010000007">
    <property type="protein sequence ID" value="GAA0679343.1"/>
    <property type="molecule type" value="Genomic_DNA"/>
</dbReference>
<accession>A0AAV3TD89</accession>
<keyword evidence="3" id="KW-1185">Reference proteome</keyword>
<evidence type="ECO:0000313" key="3">
    <source>
        <dbReference type="Proteomes" id="UP001500420"/>
    </source>
</evidence>
<dbReference type="GO" id="GO:0016747">
    <property type="term" value="F:acyltransferase activity, transferring groups other than amino-acyl groups"/>
    <property type="evidence" value="ECO:0007669"/>
    <property type="project" value="InterPro"/>
</dbReference>
<dbReference type="RefSeq" id="WP_343774854.1">
    <property type="nucleotide sequence ID" value="NZ_BAAADV010000007.1"/>
</dbReference>
<organism evidence="2 3">
    <name type="scientific">Natronoarchaeum mannanilyticum</name>
    <dbReference type="NCBI Taxonomy" id="926360"/>
    <lineage>
        <taxon>Archaea</taxon>
        <taxon>Methanobacteriati</taxon>
        <taxon>Methanobacteriota</taxon>
        <taxon>Stenosarchaea group</taxon>
        <taxon>Halobacteria</taxon>
        <taxon>Halobacteriales</taxon>
        <taxon>Natronoarchaeaceae</taxon>
    </lineage>
</organism>
<dbReference type="Gene3D" id="3.40.630.30">
    <property type="match status" value="1"/>
</dbReference>
<feature type="domain" description="N-acetyltransferase" evidence="1">
    <location>
        <begin position="54"/>
        <end position="147"/>
    </location>
</feature>
<dbReference type="AlphaFoldDB" id="A0AAV3TD89"/>
<dbReference type="InterPro" id="IPR000182">
    <property type="entry name" value="GNAT_dom"/>
</dbReference>
<reference evidence="2 3" key="1">
    <citation type="journal article" date="2019" name="Int. J. Syst. Evol. Microbiol.">
        <title>The Global Catalogue of Microorganisms (GCM) 10K type strain sequencing project: providing services to taxonomists for standard genome sequencing and annotation.</title>
        <authorList>
            <consortium name="The Broad Institute Genomics Platform"/>
            <consortium name="The Broad Institute Genome Sequencing Center for Infectious Disease"/>
            <person name="Wu L."/>
            <person name="Ma J."/>
        </authorList>
    </citation>
    <scope>NUCLEOTIDE SEQUENCE [LARGE SCALE GENOMIC DNA]</scope>
    <source>
        <strain evidence="2 3">JCM 16328</strain>
    </source>
</reference>
<dbReference type="InterPro" id="IPR016181">
    <property type="entry name" value="Acyl_CoA_acyltransferase"/>
</dbReference>
<dbReference type="PROSITE" id="PS51186">
    <property type="entry name" value="GNAT"/>
    <property type="match status" value="1"/>
</dbReference>
<name>A0AAV3TD89_9EURY</name>
<gene>
    <name evidence="2" type="ORF">GCM10009020_29840</name>
</gene>
<evidence type="ECO:0000313" key="2">
    <source>
        <dbReference type="EMBL" id="GAA0679343.1"/>
    </source>
</evidence>